<dbReference type="Gene3D" id="1.10.10.60">
    <property type="entry name" value="Homeodomain-like"/>
    <property type="match status" value="1"/>
</dbReference>
<accession>A0ABW6W7A1</accession>
<dbReference type="Pfam" id="PF17920">
    <property type="entry name" value="TetR_C_16"/>
    <property type="match status" value="1"/>
</dbReference>
<sequence>MVGVSNGLTQARRGPRPGGVDTRAALLDAAREVFAERGYQGATMRAIAARADVDAAMVNHWFGSKEGLFAEAVMDIPFDLDGLVRRLLDGDVGRLGERIVRTFLTNCDTAGGGVFAALLRSGADPGPGGHHLHDFVITSILAPVLRAVGVDQPDFRAMLVTTQVVGIGVVRYVARFDQFAAADVDRIVTAVAPAIQRYITGDIA</sequence>
<dbReference type="InterPro" id="IPR050109">
    <property type="entry name" value="HTH-type_TetR-like_transc_reg"/>
</dbReference>
<reference evidence="4 5" key="1">
    <citation type="submission" date="2024-10" db="EMBL/GenBank/DDBJ databases">
        <title>The Natural Products Discovery Center: Release of the First 8490 Sequenced Strains for Exploring Actinobacteria Biosynthetic Diversity.</title>
        <authorList>
            <person name="Kalkreuter E."/>
            <person name="Kautsar S.A."/>
            <person name="Yang D."/>
            <person name="Bader C.D."/>
            <person name="Teijaro C.N."/>
            <person name="Fluegel L."/>
            <person name="Davis C.M."/>
            <person name="Simpson J.R."/>
            <person name="Lauterbach L."/>
            <person name="Steele A.D."/>
            <person name="Gui C."/>
            <person name="Meng S."/>
            <person name="Li G."/>
            <person name="Viehrig K."/>
            <person name="Ye F."/>
            <person name="Su P."/>
            <person name="Kiefer A.F."/>
            <person name="Nichols A."/>
            <person name="Cepeda A.J."/>
            <person name="Yan W."/>
            <person name="Fan B."/>
            <person name="Jiang Y."/>
            <person name="Adhikari A."/>
            <person name="Zheng C.-J."/>
            <person name="Schuster L."/>
            <person name="Cowan T.M."/>
            <person name="Smanski M.J."/>
            <person name="Chevrette M.G."/>
            <person name="De Carvalho L.P.S."/>
            <person name="Shen B."/>
        </authorList>
    </citation>
    <scope>NUCLEOTIDE SEQUENCE [LARGE SCALE GENOMIC DNA]</scope>
    <source>
        <strain evidence="4 5">NPDC000087</strain>
    </source>
</reference>
<dbReference type="InterPro" id="IPR009057">
    <property type="entry name" value="Homeodomain-like_sf"/>
</dbReference>
<dbReference type="SUPFAM" id="SSF48498">
    <property type="entry name" value="Tetracyclin repressor-like, C-terminal domain"/>
    <property type="match status" value="1"/>
</dbReference>
<evidence type="ECO:0000259" key="3">
    <source>
        <dbReference type="PROSITE" id="PS50977"/>
    </source>
</evidence>
<dbReference type="Gene3D" id="1.10.357.10">
    <property type="entry name" value="Tetracycline Repressor, domain 2"/>
    <property type="match status" value="1"/>
</dbReference>
<feature type="DNA-binding region" description="H-T-H motif" evidence="2">
    <location>
        <begin position="43"/>
        <end position="62"/>
    </location>
</feature>
<dbReference type="InterPro" id="IPR001647">
    <property type="entry name" value="HTH_TetR"/>
</dbReference>
<name>A0ABW6W7A1_9ACTN</name>
<protein>
    <submittedName>
        <fullName evidence="4">TetR family transcriptional regulator</fullName>
    </submittedName>
</protein>
<evidence type="ECO:0000313" key="4">
    <source>
        <dbReference type="EMBL" id="MFF5288893.1"/>
    </source>
</evidence>
<organism evidence="4 5">
    <name type="scientific">Paractinoplanes globisporus</name>
    <dbReference type="NCBI Taxonomy" id="113565"/>
    <lineage>
        <taxon>Bacteria</taxon>
        <taxon>Bacillati</taxon>
        <taxon>Actinomycetota</taxon>
        <taxon>Actinomycetes</taxon>
        <taxon>Micromonosporales</taxon>
        <taxon>Micromonosporaceae</taxon>
        <taxon>Paractinoplanes</taxon>
    </lineage>
</organism>
<dbReference type="PROSITE" id="PS50977">
    <property type="entry name" value="HTH_TETR_2"/>
    <property type="match status" value="1"/>
</dbReference>
<keyword evidence="5" id="KW-1185">Reference proteome</keyword>
<evidence type="ECO:0000256" key="2">
    <source>
        <dbReference type="PROSITE-ProRule" id="PRU00335"/>
    </source>
</evidence>
<dbReference type="Proteomes" id="UP001602245">
    <property type="component" value="Unassembled WGS sequence"/>
</dbReference>
<proteinExistence type="predicted"/>
<comment type="caution">
    <text evidence="4">The sequence shown here is derived from an EMBL/GenBank/DDBJ whole genome shotgun (WGS) entry which is preliminary data.</text>
</comment>
<feature type="domain" description="HTH tetR-type" evidence="3">
    <location>
        <begin position="20"/>
        <end position="80"/>
    </location>
</feature>
<evidence type="ECO:0000313" key="5">
    <source>
        <dbReference type="Proteomes" id="UP001602245"/>
    </source>
</evidence>
<dbReference type="PANTHER" id="PTHR30055:SF235">
    <property type="entry name" value="TRANSCRIPTIONAL REGULATORY PROTEIN"/>
    <property type="match status" value="1"/>
</dbReference>
<dbReference type="RefSeq" id="WP_020509240.1">
    <property type="nucleotide sequence ID" value="NZ_JBIAZU010000001.1"/>
</dbReference>
<dbReference type="InterPro" id="IPR036271">
    <property type="entry name" value="Tet_transcr_reg_TetR-rel_C_sf"/>
</dbReference>
<dbReference type="InterPro" id="IPR041678">
    <property type="entry name" value="TetR_C_16"/>
</dbReference>
<dbReference type="PANTHER" id="PTHR30055">
    <property type="entry name" value="HTH-TYPE TRANSCRIPTIONAL REGULATOR RUTR"/>
    <property type="match status" value="1"/>
</dbReference>
<dbReference type="SUPFAM" id="SSF46689">
    <property type="entry name" value="Homeodomain-like"/>
    <property type="match status" value="1"/>
</dbReference>
<dbReference type="Pfam" id="PF00440">
    <property type="entry name" value="TetR_N"/>
    <property type="match status" value="1"/>
</dbReference>
<dbReference type="PRINTS" id="PR00455">
    <property type="entry name" value="HTHTETR"/>
</dbReference>
<evidence type="ECO:0000256" key="1">
    <source>
        <dbReference type="ARBA" id="ARBA00023125"/>
    </source>
</evidence>
<gene>
    <name evidence="4" type="ORF">ACFY35_05605</name>
</gene>
<dbReference type="EMBL" id="JBIAZU010000001">
    <property type="protein sequence ID" value="MFF5288893.1"/>
    <property type="molecule type" value="Genomic_DNA"/>
</dbReference>
<keyword evidence="1 2" id="KW-0238">DNA-binding</keyword>